<name>A0A6D2KGP0_9BRAS</name>
<gene>
    <name evidence="2" type="ORF">MERR_LOCUS39536</name>
</gene>
<dbReference type="SMART" id="SM00256">
    <property type="entry name" value="FBOX"/>
    <property type="match status" value="1"/>
</dbReference>
<reference evidence="2" key="1">
    <citation type="submission" date="2020-01" db="EMBL/GenBank/DDBJ databases">
        <authorList>
            <person name="Mishra B."/>
        </authorList>
    </citation>
    <scope>NUCLEOTIDE SEQUENCE [LARGE SCALE GENOMIC DNA]</scope>
</reference>
<dbReference type="SUPFAM" id="SSF52047">
    <property type="entry name" value="RNI-like"/>
    <property type="match status" value="1"/>
</dbReference>
<sequence length="213" mass="24200">MKQCLSNEDRISDLPEALQLHILSLLPTKEAAATSALSKQWRSLWKLVHKLDFDDVYELYPSAFSETVYKVLLSHKSPVLESLRITFNVDKCRAADVGVWIGIAYARHVRELTLYPGSEKEEVTYFECPISMYNSETLETLKLVAWNLVHVTSSQACLTSLKTLHLISVNYKDDSSVLNLLSGCPNLENLEVHREEPDGVEFFIVEVPSLQRD</sequence>
<dbReference type="SUPFAM" id="SSF81383">
    <property type="entry name" value="F-box domain"/>
    <property type="match status" value="1"/>
</dbReference>
<dbReference type="PROSITE" id="PS50181">
    <property type="entry name" value="FBOX"/>
    <property type="match status" value="1"/>
</dbReference>
<feature type="domain" description="F-box" evidence="1">
    <location>
        <begin position="8"/>
        <end position="60"/>
    </location>
</feature>
<dbReference type="InterPro" id="IPR032675">
    <property type="entry name" value="LRR_dom_sf"/>
</dbReference>
<dbReference type="InterPro" id="IPR055411">
    <property type="entry name" value="LRR_FXL15/At3g58940/PEG3-like"/>
</dbReference>
<dbReference type="Proteomes" id="UP000467841">
    <property type="component" value="Unassembled WGS sequence"/>
</dbReference>
<dbReference type="PANTHER" id="PTHR31293">
    <property type="entry name" value="RNI-LIKE SUPERFAMILY PROTEIN"/>
    <property type="match status" value="1"/>
</dbReference>
<dbReference type="PANTHER" id="PTHR31293:SF12">
    <property type="entry name" value="RNI-LIKE SUPERFAMILY PROTEIN"/>
    <property type="match status" value="1"/>
</dbReference>
<dbReference type="InterPro" id="IPR001810">
    <property type="entry name" value="F-box_dom"/>
</dbReference>
<keyword evidence="3" id="KW-1185">Reference proteome</keyword>
<dbReference type="AlphaFoldDB" id="A0A6D2KGP0"/>
<dbReference type="Gene3D" id="3.80.10.10">
    <property type="entry name" value="Ribonuclease Inhibitor"/>
    <property type="match status" value="1"/>
</dbReference>
<evidence type="ECO:0000259" key="1">
    <source>
        <dbReference type="PROSITE" id="PS50181"/>
    </source>
</evidence>
<dbReference type="InterPro" id="IPR036047">
    <property type="entry name" value="F-box-like_dom_sf"/>
</dbReference>
<dbReference type="InterPro" id="IPR053781">
    <property type="entry name" value="F-box_AtFBL13-like"/>
</dbReference>
<dbReference type="OrthoDB" id="1059358at2759"/>
<dbReference type="EMBL" id="CACVBM020001496">
    <property type="protein sequence ID" value="CAA7052301.1"/>
    <property type="molecule type" value="Genomic_DNA"/>
</dbReference>
<evidence type="ECO:0000313" key="2">
    <source>
        <dbReference type="EMBL" id="CAA7052301.1"/>
    </source>
</evidence>
<dbReference type="CDD" id="cd22160">
    <property type="entry name" value="F-box_AtFBL13-like"/>
    <property type="match status" value="1"/>
</dbReference>
<organism evidence="2 3">
    <name type="scientific">Microthlaspi erraticum</name>
    <dbReference type="NCBI Taxonomy" id="1685480"/>
    <lineage>
        <taxon>Eukaryota</taxon>
        <taxon>Viridiplantae</taxon>
        <taxon>Streptophyta</taxon>
        <taxon>Embryophyta</taxon>
        <taxon>Tracheophyta</taxon>
        <taxon>Spermatophyta</taxon>
        <taxon>Magnoliopsida</taxon>
        <taxon>eudicotyledons</taxon>
        <taxon>Gunneridae</taxon>
        <taxon>Pentapetalae</taxon>
        <taxon>rosids</taxon>
        <taxon>malvids</taxon>
        <taxon>Brassicales</taxon>
        <taxon>Brassicaceae</taxon>
        <taxon>Coluteocarpeae</taxon>
        <taxon>Microthlaspi</taxon>
    </lineage>
</organism>
<protein>
    <recommendedName>
        <fullName evidence="1">F-box domain-containing protein</fullName>
    </recommendedName>
</protein>
<dbReference type="InterPro" id="IPR055294">
    <property type="entry name" value="FBL60-like"/>
</dbReference>
<dbReference type="Pfam" id="PF24758">
    <property type="entry name" value="LRR_At5g56370"/>
    <property type="match status" value="1"/>
</dbReference>
<dbReference type="Pfam" id="PF00646">
    <property type="entry name" value="F-box"/>
    <property type="match status" value="1"/>
</dbReference>
<comment type="caution">
    <text evidence="2">The sequence shown here is derived from an EMBL/GenBank/DDBJ whole genome shotgun (WGS) entry which is preliminary data.</text>
</comment>
<proteinExistence type="predicted"/>
<evidence type="ECO:0000313" key="3">
    <source>
        <dbReference type="Proteomes" id="UP000467841"/>
    </source>
</evidence>
<accession>A0A6D2KGP0</accession>